<feature type="signal peptide" evidence="1">
    <location>
        <begin position="1"/>
        <end position="21"/>
    </location>
</feature>
<organism evidence="2 3">
    <name type="scientific">Caldimonas mangrovi</name>
    <dbReference type="NCBI Taxonomy" id="2944811"/>
    <lineage>
        <taxon>Bacteria</taxon>
        <taxon>Pseudomonadati</taxon>
        <taxon>Pseudomonadota</taxon>
        <taxon>Betaproteobacteria</taxon>
        <taxon>Burkholderiales</taxon>
        <taxon>Sphaerotilaceae</taxon>
        <taxon>Caldimonas</taxon>
    </lineage>
</organism>
<dbReference type="RefSeq" id="WP_251780230.1">
    <property type="nucleotide sequence ID" value="NZ_JAMKFE010000014.1"/>
</dbReference>
<keyword evidence="1" id="KW-0732">Signal</keyword>
<evidence type="ECO:0000256" key="1">
    <source>
        <dbReference type="SAM" id="SignalP"/>
    </source>
</evidence>
<evidence type="ECO:0000313" key="3">
    <source>
        <dbReference type="Proteomes" id="UP001165541"/>
    </source>
</evidence>
<keyword evidence="3" id="KW-1185">Reference proteome</keyword>
<dbReference type="Proteomes" id="UP001165541">
    <property type="component" value="Unassembled WGS sequence"/>
</dbReference>
<protein>
    <submittedName>
        <fullName evidence="2">Uncharacterized protein</fullName>
    </submittedName>
</protein>
<comment type="caution">
    <text evidence="2">The sequence shown here is derived from an EMBL/GenBank/DDBJ whole genome shotgun (WGS) entry which is preliminary data.</text>
</comment>
<proteinExistence type="predicted"/>
<feature type="chain" id="PRO_5047489832" evidence="1">
    <location>
        <begin position="22"/>
        <end position="187"/>
    </location>
</feature>
<accession>A0ABT0YSN0</accession>
<name>A0ABT0YSN0_9BURK</name>
<sequence>MKRFALSVVLTVAFVAAQADASSLPVAQEAQALIGIEFTAKAMGNPIDPGLSCTSKGGSTIEINGVTVEGWGYGRAVCQGRTVAMLKRIVGQEGADIRWRVVDAVLLPRFAWGFDPKRPHAPRLFKVGDCELDGRTDIFFIALVRWDKRDRIDWRTGVEKAWGFDPQKERIISLSPKRIVCHRPEPA</sequence>
<dbReference type="EMBL" id="JAMKFE010000014">
    <property type="protein sequence ID" value="MCM5681747.1"/>
    <property type="molecule type" value="Genomic_DNA"/>
</dbReference>
<evidence type="ECO:0000313" key="2">
    <source>
        <dbReference type="EMBL" id="MCM5681747.1"/>
    </source>
</evidence>
<reference evidence="2" key="1">
    <citation type="submission" date="2022-05" db="EMBL/GenBank/DDBJ databases">
        <title>Schlegelella sp. nov., isolated from mangrove soil.</title>
        <authorList>
            <person name="Liu Y."/>
            <person name="Ge X."/>
            <person name="Liu W."/>
        </authorList>
    </citation>
    <scope>NUCLEOTIDE SEQUENCE</scope>
    <source>
        <strain evidence="2">S2-27</strain>
    </source>
</reference>
<gene>
    <name evidence="2" type="ORF">M8A51_19645</name>
</gene>